<dbReference type="InterPro" id="IPR050204">
    <property type="entry name" value="AraC_XylS_family_regulators"/>
</dbReference>
<proteinExistence type="predicted"/>
<dbReference type="GO" id="GO:0003700">
    <property type="term" value="F:DNA-binding transcription factor activity"/>
    <property type="evidence" value="ECO:0007669"/>
    <property type="project" value="InterPro"/>
</dbReference>
<reference evidence="5 6" key="1">
    <citation type="submission" date="2016-10" db="EMBL/GenBank/DDBJ databases">
        <authorList>
            <person name="de Groot N.N."/>
        </authorList>
    </citation>
    <scope>NUCLEOTIDE SEQUENCE [LARGE SCALE GENOMIC DNA]</scope>
    <source>
        <strain evidence="5 6">DSM 44468</strain>
    </source>
</reference>
<dbReference type="GO" id="GO:0043565">
    <property type="term" value="F:sequence-specific DNA binding"/>
    <property type="evidence" value="ECO:0007669"/>
    <property type="project" value="InterPro"/>
</dbReference>
<keyword evidence="3" id="KW-0804">Transcription</keyword>
<dbReference type="OrthoDB" id="9816011at2"/>
<dbReference type="InterPro" id="IPR009057">
    <property type="entry name" value="Homeodomain-like_sf"/>
</dbReference>
<dbReference type="Pfam" id="PF12833">
    <property type="entry name" value="HTH_18"/>
    <property type="match status" value="1"/>
</dbReference>
<dbReference type="Gene3D" id="1.10.10.60">
    <property type="entry name" value="Homeodomain-like"/>
    <property type="match status" value="2"/>
</dbReference>
<organism evidence="5 6">
    <name type="scientific">Amycolatopsis sacchari</name>
    <dbReference type="NCBI Taxonomy" id="115433"/>
    <lineage>
        <taxon>Bacteria</taxon>
        <taxon>Bacillati</taxon>
        <taxon>Actinomycetota</taxon>
        <taxon>Actinomycetes</taxon>
        <taxon>Pseudonocardiales</taxon>
        <taxon>Pseudonocardiaceae</taxon>
        <taxon>Amycolatopsis</taxon>
    </lineage>
</organism>
<feature type="domain" description="HTH araC/xylS-type" evidence="4">
    <location>
        <begin position="6"/>
        <end position="104"/>
    </location>
</feature>
<dbReference type="PANTHER" id="PTHR46796">
    <property type="entry name" value="HTH-TYPE TRANSCRIPTIONAL ACTIVATOR RHAS-RELATED"/>
    <property type="match status" value="1"/>
</dbReference>
<protein>
    <submittedName>
        <fullName evidence="5">AraC-type DNA-binding protein</fullName>
    </submittedName>
</protein>
<keyword evidence="2 5" id="KW-0238">DNA-binding</keyword>
<evidence type="ECO:0000313" key="5">
    <source>
        <dbReference type="EMBL" id="SFK23074.1"/>
    </source>
</evidence>
<name>A0A1I3XU74_9PSEU</name>
<dbReference type="AlphaFoldDB" id="A0A1I3XU74"/>
<evidence type="ECO:0000256" key="3">
    <source>
        <dbReference type="ARBA" id="ARBA00023163"/>
    </source>
</evidence>
<sequence>MREAVVEAARFLAGRCTEAVTLGDVADHVSYSPFHLARAFERAHGQPPGQFLAAHRFQRAKQLLLATDERVVDICHEVGFSSVGTFTTRFTAAVGQSPARFRQLPDVLVDDPPQPLIVPGTARGGGTVTGTVRLSAAAQAAVGTASVYVGLFHKRTARGFPVCGTLLGETGDFLLVDVPPGAYWLLASALPARDGPVAQLVPRRGISGAAREPVHVTPCRPVHHREVWLDVAPEWDAPVLVALPPLASPRNAPRPVLLPTGS</sequence>
<evidence type="ECO:0000259" key="4">
    <source>
        <dbReference type="PROSITE" id="PS01124"/>
    </source>
</evidence>
<dbReference type="SUPFAM" id="SSF46689">
    <property type="entry name" value="Homeodomain-like"/>
    <property type="match status" value="2"/>
</dbReference>
<keyword evidence="6" id="KW-1185">Reference proteome</keyword>
<gene>
    <name evidence="5" type="ORF">SAMN05421835_11640</name>
</gene>
<dbReference type="Proteomes" id="UP000199025">
    <property type="component" value="Unassembled WGS sequence"/>
</dbReference>
<dbReference type="RefSeq" id="WP_091511766.1">
    <property type="nucleotide sequence ID" value="NZ_CBDQZW010000011.1"/>
</dbReference>
<dbReference type="STRING" id="115433.SAMN05421835_11640"/>
<evidence type="ECO:0000256" key="2">
    <source>
        <dbReference type="ARBA" id="ARBA00023125"/>
    </source>
</evidence>
<evidence type="ECO:0000256" key="1">
    <source>
        <dbReference type="ARBA" id="ARBA00023015"/>
    </source>
</evidence>
<dbReference type="SMART" id="SM00342">
    <property type="entry name" value="HTH_ARAC"/>
    <property type="match status" value="1"/>
</dbReference>
<accession>A0A1I3XU74</accession>
<keyword evidence="1" id="KW-0805">Transcription regulation</keyword>
<evidence type="ECO:0000313" key="6">
    <source>
        <dbReference type="Proteomes" id="UP000199025"/>
    </source>
</evidence>
<dbReference type="InterPro" id="IPR018060">
    <property type="entry name" value="HTH_AraC"/>
</dbReference>
<dbReference type="EMBL" id="FORP01000016">
    <property type="protein sequence ID" value="SFK23074.1"/>
    <property type="molecule type" value="Genomic_DNA"/>
</dbReference>
<dbReference type="PROSITE" id="PS01124">
    <property type="entry name" value="HTH_ARAC_FAMILY_2"/>
    <property type="match status" value="1"/>
</dbReference>